<feature type="chain" id="PRO_5001722805" evidence="2">
    <location>
        <begin position="26"/>
        <end position="223"/>
    </location>
</feature>
<evidence type="ECO:0000313" key="3">
    <source>
        <dbReference type="EMBL" id="CDI54121.1"/>
    </source>
</evidence>
<dbReference type="EMBL" id="HG529604">
    <property type="protein sequence ID" value="CDI54121.1"/>
    <property type="molecule type" value="Genomic_DNA"/>
</dbReference>
<feature type="compositionally biased region" description="Basic and acidic residues" evidence="1">
    <location>
        <begin position="116"/>
        <end position="130"/>
    </location>
</feature>
<organism evidence="3">
    <name type="scientific">Melanopsichium pennsylvanicum 4</name>
    <dbReference type="NCBI Taxonomy" id="1398559"/>
    <lineage>
        <taxon>Eukaryota</taxon>
        <taxon>Fungi</taxon>
        <taxon>Dikarya</taxon>
        <taxon>Basidiomycota</taxon>
        <taxon>Ustilaginomycotina</taxon>
        <taxon>Ustilaginomycetes</taxon>
        <taxon>Ustilaginales</taxon>
        <taxon>Ustilaginaceae</taxon>
        <taxon>Melanopsichium</taxon>
    </lineage>
</organism>
<dbReference type="AlphaFoldDB" id="A0A077R4V4"/>
<name>A0A077R4V4_9BASI</name>
<proteinExistence type="predicted"/>
<sequence length="223" mass="24256">MLSGTLSNFTVLATLMSVLLSYVQASEKFSALVPCSDNDINGGAHHAIVPDARCQLISDTGAFSIRSLDGLSSDRGTLLGFSATSDCERTYTPEYAELVKMMQNESCNAFAIKKEAGKPTESVRNRKQESEMTNNMEVTGKQLQPKDKRSGDEEPEYTQTGADPFITRVQTARKAGNRFIRSTDTKVGSFGSASSKVRSGEETTTTVNDGHTFLKYVIVVEAQ</sequence>
<reference evidence="3" key="1">
    <citation type="journal article" date="2014" name="Genome Biol. Evol.">
        <title>Gene Loss Rather Than Gene Gain Is Associated with a Host Jump from Monocots to Dicots in the Smut Fungus Melanopsichium pennsylvanicum.</title>
        <authorList>
            <person name="Sharma R."/>
            <person name="Mishra B."/>
            <person name="Runge F."/>
            <person name="Thines M."/>
        </authorList>
    </citation>
    <scope>NUCLEOTIDE SEQUENCE</scope>
    <source>
        <strain evidence="3">4</strain>
    </source>
</reference>
<accession>A0A077R4V4</accession>
<feature type="region of interest" description="Disordered" evidence="1">
    <location>
        <begin position="116"/>
        <end position="167"/>
    </location>
</feature>
<protein>
    <submittedName>
        <fullName evidence="3">Uncharacterized protein</fullName>
    </submittedName>
</protein>
<feature type="signal peptide" evidence="2">
    <location>
        <begin position="1"/>
        <end position="25"/>
    </location>
</feature>
<evidence type="ECO:0000256" key="2">
    <source>
        <dbReference type="SAM" id="SignalP"/>
    </source>
</evidence>
<evidence type="ECO:0000256" key="1">
    <source>
        <dbReference type="SAM" id="MobiDB-lite"/>
    </source>
</evidence>
<keyword evidence="2" id="KW-0732">Signal</keyword>